<proteinExistence type="inferred from homology"/>
<evidence type="ECO:0000256" key="7">
    <source>
        <dbReference type="ARBA" id="ARBA00023128"/>
    </source>
</evidence>
<dbReference type="Gene3D" id="1.20.1090.10">
    <property type="entry name" value="Dehydroquinate synthase-like - alpha domain"/>
    <property type="match status" value="1"/>
</dbReference>
<dbReference type="PANTHER" id="PTHR11496">
    <property type="entry name" value="ALCOHOL DEHYDROGENASE"/>
    <property type="match status" value="1"/>
</dbReference>
<comment type="caution">
    <text evidence="13">The sequence shown here is derived from an EMBL/GenBank/DDBJ whole genome shotgun (WGS) entry which is preliminary data.</text>
</comment>
<dbReference type="InterPro" id="IPR001670">
    <property type="entry name" value="ADH_Fe/GldA"/>
</dbReference>
<dbReference type="PANTHER" id="PTHR11496:SF83">
    <property type="entry name" value="HYDROXYACID-OXOACID TRANSHYDROGENASE, MITOCHONDRIAL"/>
    <property type="match status" value="1"/>
</dbReference>
<sequence>MSRSRIVNLLQTITSSSCACPAHSHTYYSNSSPTSVPTKEYAFEMSSSTVRYGPGVTREVGMDMVNINAKNVCLMTDKNLSNLPSVKAAFDSLSKNGVQFEIFNNVRVEPTDLSLIEAVNFAKSKNFDAYIAIGGGSVMDTCKAANLYASNPEADFLDYVNAPLGKAKPIKTNLKPLIAIPTTAGTGSETTGVCIFDFKKIHVKTGISSPKLRPTLGIIDPLHTLSLPEKVAAYGGFDVFCHALESFTAIPYNERSPCPTNPNLRPTYQGQNPISDVWARFALRVINKYFVRAVYNADDLEARSNMHLASTMAGVGFGNAGVHLCHGLSYPISGMVKEFKPKDYDDDHPIIPHGLSVVMTSPAVFRFTGPSCPEKHLEAAEILGANVINAKRSDAGAILSDTIKIYMDKIKIEDGLDALGFKKDDIPDLVRGTLPQERITKMAPCSQTEEDLAGLFENSMKVY</sequence>
<organism evidence="13 14">
    <name type="scientific">Popillia japonica</name>
    <name type="common">Japanese beetle</name>
    <dbReference type="NCBI Taxonomy" id="7064"/>
    <lineage>
        <taxon>Eukaryota</taxon>
        <taxon>Metazoa</taxon>
        <taxon>Ecdysozoa</taxon>
        <taxon>Arthropoda</taxon>
        <taxon>Hexapoda</taxon>
        <taxon>Insecta</taxon>
        <taxon>Pterygota</taxon>
        <taxon>Neoptera</taxon>
        <taxon>Endopterygota</taxon>
        <taxon>Coleoptera</taxon>
        <taxon>Polyphaga</taxon>
        <taxon>Scarabaeiformia</taxon>
        <taxon>Scarabaeidae</taxon>
        <taxon>Rutelinae</taxon>
        <taxon>Popillia</taxon>
    </lineage>
</organism>
<evidence type="ECO:0000256" key="5">
    <source>
        <dbReference type="ARBA" id="ARBA00022946"/>
    </source>
</evidence>
<evidence type="ECO:0000256" key="3">
    <source>
        <dbReference type="ARBA" id="ARBA00010005"/>
    </source>
</evidence>
<dbReference type="InterPro" id="IPR039697">
    <property type="entry name" value="Alcohol_dehydrogenase_Fe"/>
</dbReference>
<reference evidence="13 14" key="1">
    <citation type="journal article" date="2024" name="BMC Genomics">
        <title>De novo assembly and annotation of Popillia japonica's genome with initial clues to its potential as an invasive pest.</title>
        <authorList>
            <person name="Cucini C."/>
            <person name="Boschi S."/>
            <person name="Funari R."/>
            <person name="Cardaioli E."/>
            <person name="Iannotti N."/>
            <person name="Marturano G."/>
            <person name="Paoli F."/>
            <person name="Bruttini M."/>
            <person name="Carapelli A."/>
            <person name="Frati F."/>
            <person name="Nardi F."/>
        </authorList>
    </citation>
    <scope>NUCLEOTIDE SEQUENCE [LARGE SCALE GENOMIC DNA]</scope>
    <source>
        <strain evidence="13">DMR45628</strain>
    </source>
</reference>
<keyword evidence="6" id="KW-0560">Oxidoreductase</keyword>
<dbReference type="Pfam" id="PF00465">
    <property type="entry name" value="Fe-ADH"/>
    <property type="match status" value="1"/>
</dbReference>
<protein>
    <recommendedName>
        <fullName evidence="10">Probable hydroxyacid-oxoacid transhydrogenase, mitochondrial</fullName>
        <ecNumber evidence="4">1.1.99.24</ecNumber>
    </recommendedName>
</protein>
<dbReference type="Pfam" id="PF25137">
    <property type="entry name" value="ADH_Fe_C"/>
    <property type="match status" value="1"/>
</dbReference>
<gene>
    <name evidence="13" type="ORF">QE152_g441</name>
</gene>
<comment type="catalytic activity">
    <reaction evidence="9">
        <text>4-hydroxybutanoate + 2-oxoglutarate = (R)-2-hydroxyglutarate + succinate semialdehyde</text>
        <dbReference type="Rhea" id="RHEA:24734"/>
        <dbReference type="ChEBI" id="CHEBI:15801"/>
        <dbReference type="ChEBI" id="CHEBI:16724"/>
        <dbReference type="ChEBI" id="CHEBI:16810"/>
        <dbReference type="ChEBI" id="CHEBI:57706"/>
        <dbReference type="EC" id="1.1.99.24"/>
    </reaction>
</comment>
<dbReference type="CDD" id="cd08190">
    <property type="entry name" value="HOT"/>
    <property type="match status" value="1"/>
</dbReference>
<dbReference type="InterPro" id="IPR056798">
    <property type="entry name" value="ADH_Fe_C"/>
</dbReference>
<comment type="catalytic activity">
    <reaction evidence="1">
        <text>(S)-3-hydroxybutanoate + 2-oxoglutarate = (R)-2-hydroxyglutarate + acetoacetate</text>
        <dbReference type="Rhea" id="RHEA:23048"/>
        <dbReference type="ChEBI" id="CHEBI:11047"/>
        <dbReference type="ChEBI" id="CHEBI:13705"/>
        <dbReference type="ChEBI" id="CHEBI:15801"/>
        <dbReference type="ChEBI" id="CHEBI:16810"/>
        <dbReference type="EC" id="1.1.99.24"/>
    </reaction>
</comment>
<comment type="subcellular location">
    <subcellularLocation>
        <location evidence="2">Mitochondrion</location>
    </subcellularLocation>
</comment>
<dbReference type="PROSITE" id="PS51257">
    <property type="entry name" value="PROKAR_LIPOPROTEIN"/>
    <property type="match status" value="1"/>
</dbReference>
<evidence type="ECO:0000256" key="8">
    <source>
        <dbReference type="ARBA" id="ARBA00024921"/>
    </source>
</evidence>
<evidence type="ECO:0000313" key="14">
    <source>
        <dbReference type="Proteomes" id="UP001458880"/>
    </source>
</evidence>
<dbReference type="GO" id="GO:0046872">
    <property type="term" value="F:metal ion binding"/>
    <property type="evidence" value="ECO:0007669"/>
    <property type="project" value="InterPro"/>
</dbReference>
<feature type="domain" description="Alcohol dehydrogenase iron-type/glycerol dehydrogenase GldA" evidence="11">
    <location>
        <begin position="49"/>
        <end position="221"/>
    </location>
</feature>
<comment type="similarity">
    <text evidence="3">Belongs to the iron-containing alcohol dehydrogenase family. Hydroxyacid-oxoacid transhydrogenase subfamily.</text>
</comment>
<dbReference type="EC" id="1.1.99.24" evidence="4"/>
<dbReference type="InterPro" id="IPR042157">
    <property type="entry name" value="HOT"/>
</dbReference>
<evidence type="ECO:0000313" key="13">
    <source>
        <dbReference type="EMBL" id="KAK9758922.1"/>
    </source>
</evidence>
<keyword evidence="14" id="KW-1185">Reference proteome</keyword>
<evidence type="ECO:0000256" key="10">
    <source>
        <dbReference type="ARBA" id="ARBA00070550"/>
    </source>
</evidence>
<dbReference type="GO" id="GO:0004022">
    <property type="term" value="F:alcohol dehydrogenase (NAD+) activity"/>
    <property type="evidence" value="ECO:0007669"/>
    <property type="project" value="InterPro"/>
</dbReference>
<evidence type="ECO:0000256" key="2">
    <source>
        <dbReference type="ARBA" id="ARBA00004173"/>
    </source>
</evidence>
<dbReference type="FunFam" id="1.20.1090.10:FF:000003">
    <property type="entry name" value="Probable hydroxyacid-oxoacid transhydrogenase, mitochondrial"/>
    <property type="match status" value="1"/>
</dbReference>
<dbReference type="FunFam" id="3.40.50.1970:FF:000010">
    <property type="entry name" value="Probable hydroxyacid-oxoacid transhydrogenase, mitochondrial"/>
    <property type="match status" value="1"/>
</dbReference>
<evidence type="ECO:0000256" key="4">
    <source>
        <dbReference type="ARBA" id="ARBA00013182"/>
    </source>
</evidence>
<keyword evidence="7" id="KW-0496">Mitochondrion</keyword>
<dbReference type="GO" id="GO:0005739">
    <property type="term" value="C:mitochondrion"/>
    <property type="evidence" value="ECO:0007669"/>
    <property type="project" value="UniProtKB-SubCell"/>
</dbReference>
<evidence type="ECO:0000256" key="1">
    <source>
        <dbReference type="ARBA" id="ARBA00000813"/>
    </source>
</evidence>
<accession>A0AAW1NLS1</accession>
<feature type="domain" description="Fe-containing alcohol dehydrogenase-like C-terminal" evidence="12">
    <location>
        <begin position="271"/>
        <end position="459"/>
    </location>
</feature>
<evidence type="ECO:0000259" key="11">
    <source>
        <dbReference type="Pfam" id="PF00465"/>
    </source>
</evidence>
<keyword evidence="5" id="KW-0809">Transit peptide</keyword>
<name>A0AAW1NLS1_POPJA</name>
<comment type="function">
    <text evidence="8">Catalyzes the cofactor-independent reversible oxidation of gamma-hydroxybutyrate (GHB) to succinic semialdehyde (SSA) coupled to reduction of 2-ketoglutarate (2-KG) to D-2-hydroxyglutarate (D-2-HG). L-3-hydroxybutyrate (L-3-OHB) is also a substrate for HOT when using 2-KG as hydrogen acceptor, resulting in the formation of D-2-HG.</text>
</comment>
<evidence type="ECO:0000256" key="6">
    <source>
        <dbReference type="ARBA" id="ARBA00023002"/>
    </source>
</evidence>
<evidence type="ECO:0000256" key="9">
    <source>
        <dbReference type="ARBA" id="ARBA00049496"/>
    </source>
</evidence>
<dbReference type="EMBL" id="JASPKY010000003">
    <property type="protein sequence ID" value="KAK9758922.1"/>
    <property type="molecule type" value="Genomic_DNA"/>
</dbReference>
<dbReference type="SUPFAM" id="SSF56796">
    <property type="entry name" value="Dehydroquinate synthase-like"/>
    <property type="match status" value="1"/>
</dbReference>
<dbReference type="Proteomes" id="UP001458880">
    <property type="component" value="Unassembled WGS sequence"/>
</dbReference>
<dbReference type="AlphaFoldDB" id="A0AAW1NLS1"/>
<dbReference type="GO" id="GO:0047988">
    <property type="term" value="F:hydroxyacid-oxoacid transhydrogenase activity"/>
    <property type="evidence" value="ECO:0007669"/>
    <property type="project" value="UniProtKB-EC"/>
</dbReference>
<evidence type="ECO:0000259" key="12">
    <source>
        <dbReference type="Pfam" id="PF25137"/>
    </source>
</evidence>
<dbReference type="Gene3D" id="3.40.50.1970">
    <property type="match status" value="1"/>
</dbReference>